<dbReference type="Proteomes" id="UP000234323">
    <property type="component" value="Unassembled WGS sequence"/>
</dbReference>
<dbReference type="VEuPathDB" id="FungiDB:RhiirA1_449193"/>
<proteinExistence type="predicted"/>
<name>A0A2I1GTB6_9GLOM</name>
<evidence type="ECO:0000313" key="2">
    <source>
        <dbReference type="Proteomes" id="UP000234323"/>
    </source>
</evidence>
<gene>
    <name evidence="1" type="ORF">RhiirA4_466030</name>
</gene>
<reference evidence="1 2" key="1">
    <citation type="submission" date="2015-10" db="EMBL/GenBank/DDBJ databases">
        <title>Genome analyses suggest a sexual origin of heterokaryosis in a supposedly ancient asexual fungus.</title>
        <authorList>
            <person name="Ropars J."/>
            <person name="Sedzielewska K."/>
            <person name="Noel J."/>
            <person name="Charron P."/>
            <person name="Farinelli L."/>
            <person name="Marton T."/>
            <person name="Kruger M."/>
            <person name="Pelin A."/>
            <person name="Brachmann A."/>
            <person name="Corradi N."/>
        </authorList>
    </citation>
    <scope>NUCLEOTIDE SEQUENCE [LARGE SCALE GENOMIC DNA]</scope>
    <source>
        <strain evidence="1 2">A4</strain>
    </source>
</reference>
<sequence length="171" mass="19468">MVIFIVISNNIIDKLQLLYQLLQTKVSLITLDLIILRELLKLQILLPLLKYNNLYHQTYIPPQSGHEHVEIAKVKDGTNKGIFADNYSLNHVIPVEGNNLFMNEISHVVNVVKGFTQFVKTEYGIILKARDMLVVENNDILALDVKVELRSDITLPELSISDDELNTSKES</sequence>
<accession>A0A2I1GTB6</accession>
<keyword evidence="2" id="KW-1185">Reference proteome</keyword>
<organism evidence="1 2">
    <name type="scientific">Rhizophagus irregularis</name>
    <dbReference type="NCBI Taxonomy" id="588596"/>
    <lineage>
        <taxon>Eukaryota</taxon>
        <taxon>Fungi</taxon>
        <taxon>Fungi incertae sedis</taxon>
        <taxon>Mucoromycota</taxon>
        <taxon>Glomeromycotina</taxon>
        <taxon>Glomeromycetes</taxon>
        <taxon>Glomerales</taxon>
        <taxon>Glomeraceae</taxon>
        <taxon>Rhizophagus</taxon>
    </lineage>
</organism>
<dbReference type="AlphaFoldDB" id="A0A2I1GTB6"/>
<evidence type="ECO:0000313" key="1">
    <source>
        <dbReference type="EMBL" id="PKY49879.1"/>
    </source>
</evidence>
<dbReference type="EMBL" id="LLXI01000795">
    <property type="protein sequence ID" value="PKY49879.1"/>
    <property type="molecule type" value="Genomic_DNA"/>
</dbReference>
<protein>
    <submittedName>
        <fullName evidence="1">Uncharacterized protein</fullName>
    </submittedName>
</protein>
<comment type="caution">
    <text evidence="1">The sequence shown here is derived from an EMBL/GenBank/DDBJ whole genome shotgun (WGS) entry which is preliminary data.</text>
</comment>